<evidence type="ECO:0000256" key="3">
    <source>
        <dbReference type="ARBA" id="ARBA00022723"/>
    </source>
</evidence>
<dbReference type="InterPro" id="IPR036369">
    <property type="entry name" value="HIPIP_sf"/>
</dbReference>
<dbReference type="RefSeq" id="WP_046849323.1">
    <property type="nucleotide sequence ID" value="NZ_CP011451.1"/>
</dbReference>
<dbReference type="GO" id="GO:0051539">
    <property type="term" value="F:4 iron, 4 sulfur cluster binding"/>
    <property type="evidence" value="ECO:0007669"/>
    <property type="project" value="UniProtKB-KW"/>
</dbReference>
<evidence type="ECO:0000256" key="2">
    <source>
        <dbReference type="ARBA" id="ARBA00022485"/>
    </source>
</evidence>
<dbReference type="Proteomes" id="UP000034156">
    <property type="component" value="Chromosome"/>
</dbReference>
<evidence type="ECO:0000313" key="9">
    <source>
        <dbReference type="EMBL" id="AKH37230.1"/>
    </source>
</evidence>
<dbReference type="Pfam" id="PF01355">
    <property type="entry name" value="HIPIP"/>
    <property type="match status" value="1"/>
</dbReference>
<dbReference type="EMBL" id="CP011451">
    <property type="protein sequence ID" value="AKH37230.1"/>
    <property type="molecule type" value="Genomic_DNA"/>
</dbReference>
<reference evidence="11" key="1">
    <citation type="submission" date="2015-05" db="EMBL/GenBank/DDBJ databases">
        <title>Draft genome of Nitrosomonas communis strain Nm2.</title>
        <authorList>
            <person name="Kozlowski J.A."/>
            <person name="Kits K.D."/>
            <person name="Stein L.Y."/>
        </authorList>
    </citation>
    <scope>NUCLEOTIDE SEQUENCE [LARGE SCALE GENOMIC DNA]</scope>
    <source>
        <strain evidence="11">Nm2</strain>
    </source>
</reference>
<feature type="domain" description="High potential iron-sulfur proteins family profile" evidence="8">
    <location>
        <begin position="26"/>
        <end position="94"/>
    </location>
</feature>
<reference evidence="9 11" key="2">
    <citation type="journal article" date="2016" name="Genome Announc.">
        <title>Genome Sequence of Nitrosomonas communis Strain Nm2, a Mesophilic Ammonia-Oxidizing Bacterium Isolated from Mediterranean Soil.</title>
        <authorList>
            <person name="Kozlowski J.A."/>
            <person name="Kits K.D."/>
            <person name="Stein L.Y."/>
        </authorList>
    </citation>
    <scope>NUCLEOTIDE SEQUENCE [LARGE SCALE GENOMIC DNA]</scope>
    <source>
        <strain evidence="9 11">Nm2</strain>
    </source>
</reference>
<sequence>MKYDQKKFSRRQVIKIIAFGATLPLMGTLIDKAEAAKAAKELMKYQDKPNGNEKCSNCIQFIPGKTPEADGECKVVEGSISPQGWCTAYSPESK</sequence>
<evidence type="ECO:0000313" key="11">
    <source>
        <dbReference type="Proteomes" id="UP000034156"/>
    </source>
</evidence>
<evidence type="ECO:0000259" key="8">
    <source>
        <dbReference type="PROSITE" id="PS51373"/>
    </source>
</evidence>
<dbReference type="InterPro" id="IPR006311">
    <property type="entry name" value="TAT_signal"/>
</dbReference>
<accession>A0A0F7KA84</accession>
<keyword evidence="1 7" id="KW-0813">Transport</keyword>
<dbReference type="EMBL" id="VNHT01000057">
    <property type="protein sequence ID" value="TYP80579.1"/>
    <property type="molecule type" value="Genomic_DNA"/>
</dbReference>
<dbReference type="PROSITE" id="PS51318">
    <property type="entry name" value="TAT"/>
    <property type="match status" value="1"/>
</dbReference>
<comment type="subunit">
    <text evidence="7">Homodimer.</text>
</comment>
<dbReference type="Proteomes" id="UP000324176">
    <property type="component" value="Unassembled WGS sequence"/>
</dbReference>
<evidence type="ECO:0000256" key="5">
    <source>
        <dbReference type="ARBA" id="ARBA00023004"/>
    </source>
</evidence>
<gene>
    <name evidence="9" type="ORF">AAW31_04430</name>
    <name evidence="10" type="ORF">BCL69_10576</name>
</gene>
<proteinExistence type="inferred from homology"/>
<dbReference type="GO" id="GO:0046872">
    <property type="term" value="F:metal ion binding"/>
    <property type="evidence" value="ECO:0007669"/>
    <property type="project" value="UniProtKB-KW"/>
</dbReference>
<evidence type="ECO:0000256" key="4">
    <source>
        <dbReference type="ARBA" id="ARBA00022982"/>
    </source>
</evidence>
<protein>
    <recommendedName>
        <fullName evidence="7">High-potential iron-sulfur protein</fullName>
        <shortName evidence="7">HiPIP</shortName>
    </recommendedName>
</protein>
<dbReference type="GO" id="GO:0019646">
    <property type="term" value="P:aerobic electron transport chain"/>
    <property type="evidence" value="ECO:0007669"/>
    <property type="project" value="InterPro"/>
</dbReference>
<dbReference type="PROSITE" id="PS51373">
    <property type="entry name" value="HIPIP"/>
    <property type="match status" value="1"/>
</dbReference>
<dbReference type="KEGG" id="nco:AAW31_04430"/>
<dbReference type="Gene3D" id="4.10.490.10">
    <property type="entry name" value="High potential iron-sulphur protein"/>
    <property type="match status" value="1"/>
</dbReference>
<evidence type="ECO:0000313" key="12">
    <source>
        <dbReference type="Proteomes" id="UP000324176"/>
    </source>
</evidence>
<keyword evidence="2 7" id="KW-0004">4Fe-4S</keyword>
<dbReference type="SUPFAM" id="SSF57652">
    <property type="entry name" value="HIPIP (high potential iron protein)"/>
    <property type="match status" value="1"/>
</dbReference>
<reference evidence="10 12" key="3">
    <citation type="submission" date="2019-07" db="EMBL/GenBank/DDBJ databases">
        <title>Active sludge and wastewater microbial communities from Klosterneuburg, Austria.</title>
        <authorList>
            <person name="Wagner M."/>
        </authorList>
    </citation>
    <scope>NUCLEOTIDE SEQUENCE [LARGE SCALE GENOMIC DNA]</scope>
    <source>
        <strain evidence="10 12">Nm2</strain>
    </source>
</reference>
<comment type="function">
    <text evidence="7">Specific class of high-redox-potential 4Fe-4S ferredoxins. Functions in anaerobic electron transport in most purple and in some other photosynthetic bacteria and in at least one genus (Paracoccus) of halophilic, denitrifying bacteria.</text>
</comment>
<comment type="similarity">
    <text evidence="7">Belongs to the high-potential iron-sulfur protein (HiPIP) family.</text>
</comment>
<organism evidence="9 11">
    <name type="scientific">Nitrosomonas communis</name>
    <dbReference type="NCBI Taxonomy" id="44574"/>
    <lineage>
        <taxon>Bacteria</taxon>
        <taxon>Pseudomonadati</taxon>
        <taxon>Pseudomonadota</taxon>
        <taxon>Betaproteobacteria</taxon>
        <taxon>Nitrosomonadales</taxon>
        <taxon>Nitrosomonadaceae</taxon>
        <taxon>Nitrosomonas</taxon>
    </lineage>
</organism>
<dbReference type="PATRIC" id="fig|44574.3.peg.1062"/>
<keyword evidence="6 7" id="KW-0411">Iron-sulfur</keyword>
<keyword evidence="3 7" id="KW-0479">Metal-binding</keyword>
<dbReference type="AlphaFoldDB" id="A0A0F7KA84"/>
<evidence type="ECO:0000256" key="6">
    <source>
        <dbReference type="ARBA" id="ARBA00023014"/>
    </source>
</evidence>
<evidence type="ECO:0000256" key="7">
    <source>
        <dbReference type="RuleBase" id="RU000620"/>
    </source>
</evidence>
<evidence type="ECO:0000256" key="1">
    <source>
        <dbReference type="ARBA" id="ARBA00022448"/>
    </source>
</evidence>
<evidence type="ECO:0000313" key="10">
    <source>
        <dbReference type="EMBL" id="TYP80579.1"/>
    </source>
</evidence>
<name>A0A0F7KA84_9PROT</name>
<dbReference type="InterPro" id="IPR000170">
    <property type="entry name" value="High_potential_FeS_prot"/>
</dbReference>
<dbReference type="OrthoDB" id="5334781at2"/>
<keyword evidence="4 7" id="KW-0249">Electron transport</keyword>
<keyword evidence="5 7" id="KW-0408">Iron</keyword>
<keyword evidence="11" id="KW-1185">Reference proteome</keyword>
<dbReference type="GO" id="GO:0009055">
    <property type="term" value="F:electron transfer activity"/>
    <property type="evidence" value="ECO:0007669"/>
    <property type="project" value="InterPro"/>
</dbReference>